<dbReference type="InterPro" id="IPR050389">
    <property type="entry name" value="LysR-type_TF"/>
</dbReference>
<dbReference type="PANTHER" id="PTHR30118:SF15">
    <property type="entry name" value="TRANSCRIPTIONAL REGULATORY PROTEIN"/>
    <property type="match status" value="1"/>
</dbReference>
<evidence type="ECO:0000256" key="4">
    <source>
        <dbReference type="ARBA" id="ARBA00023163"/>
    </source>
</evidence>
<dbReference type="InterPro" id="IPR000847">
    <property type="entry name" value="LysR_HTH_N"/>
</dbReference>
<evidence type="ECO:0000256" key="3">
    <source>
        <dbReference type="ARBA" id="ARBA00023125"/>
    </source>
</evidence>
<dbReference type="Pfam" id="PF00126">
    <property type="entry name" value="HTH_1"/>
    <property type="match status" value="1"/>
</dbReference>
<dbReference type="Gene3D" id="3.40.190.10">
    <property type="entry name" value="Periplasmic binding protein-like II"/>
    <property type="match status" value="2"/>
</dbReference>
<evidence type="ECO:0000259" key="5">
    <source>
        <dbReference type="PROSITE" id="PS50931"/>
    </source>
</evidence>
<dbReference type="GO" id="GO:0003700">
    <property type="term" value="F:DNA-binding transcription factor activity"/>
    <property type="evidence" value="ECO:0007669"/>
    <property type="project" value="InterPro"/>
</dbReference>
<dbReference type="CDD" id="cd08460">
    <property type="entry name" value="PBP2_DntR_like_1"/>
    <property type="match status" value="1"/>
</dbReference>
<sequence length="304" mass="32911">MQNVDLNLLTALDALLDERSVTAAARRLGLSPSAMSRTLSRLRATTGDALLVQAGRTLVPTPYAQALAERVHALASGAREVLQPIGAALDLGALQRTFAIRANDAFVDLIGPSLLAAVVGDAPQVRICFVPKTAKDAEPLREGTIDLEIGVLGTKAPEMKTRLLFKDRFVGICRAGHPLAPKRSVTAKRYVAYPHVVASRHPPHTGPVDTALEKLGLRRTIVMTVPAYANAMRIVAHSDLIGLVPRSCLREGAGQGLQSFDLPVATRPIDVSLIWHPRLQADAAHRWLRDTVWNVCQRLQEAPR</sequence>
<dbReference type="InterPro" id="IPR036390">
    <property type="entry name" value="WH_DNA-bd_sf"/>
</dbReference>
<evidence type="ECO:0000313" key="7">
    <source>
        <dbReference type="Proteomes" id="UP000218824"/>
    </source>
</evidence>
<organism evidence="6 7">
    <name type="scientific">Lysobacter enzymogenes</name>
    <dbReference type="NCBI Taxonomy" id="69"/>
    <lineage>
        <taxon>Bacteria</taxon>
        <taxon>Pseudomonadati</taxon>
        <taxon>Pseudomonadota</taxon>
        <taxon>Gammaproteobacteria</taxon>
        <taxon>Lysobacterales</taxon>
        <taxon>Lysobacteraceae</taxon>
        <taxon>Lysobacter</taxon>
    </lineage>
</organism>
<dbReference type="InterPro" id="IPR005119">
    <property type="entry name" value="LysR_subst-bd"/>
</dbReference>
<dbReference type="EMBL" id="AP014940">
    <property type="protein sequence ID" value="BAV98013.1"/>
    <property type="molecule type" value="Genomic_DNA"/>
</dbReference>
<dbReference type="PROSITE" id="PS50931">
    <property type="entry name" value="HTH_LYSR"/>
    <property type="match status" value="1"/>
</dbReference>
<evidence type="ECO:0000313" key="6">
    <source>
        <dbReference type="EMBL" id="BAV98013.1"/>
    </source>
</evidence>
<proteinExistence type="inferred from homology"/>
<protein>
    <submittedName>
        <fullName evidence="6">LysR family transcriptional regulator</fullName>
    </submittedName>
</protein>
<comment type="similarity">
    <text evidence="1">Belongs to the LysR transcriptional regulatory family.</text>
</comment>
<dbReference type="InterPro" id="IPR036388">
    <property type="entry name" value="WH-like_DNA-bd_sf"/>
</dbReference>
<dbReference type="SUPFAM" id="SSF46785">
    <property type="entry name" value="Winged helix' DNA-binding domain"/>
    <property type="match status" value="1"/>
</dbReference>
<keyword evidence="4" id="KW-0804">Transcription</keyword>
<dbReference type="Gene3D" id="1.10.10.10">
    <property type="entry name" value="Winged helix-like DNA-binding domain superfamily/Winged helix DNA-binding domain"/>
    <property type="match status" value="1"/>
</dbReference>
<keyword evidence="3" id="KW-0238">DNA-binding</keyword>
<dbReference type="Pfam" id="PF03466">
    <property type="entry name" value="LysR_substrate"/>
    <property type="match status" value="1"/>
</dbReference>
<evidence type="ECO:0000256" key="1">
    <source>
        <dbReference type="ARBA" id="ARBA00009437"/>
    </source>
</evidence>
<evidence type="ECO:0000256" key="2">
    <source>
        <dbReference type="ARBA" id="ARBA00023015"/>
    </source>
</evidence>
<gene>
    <name evidence="6" type="ORF">LEN_2526</name>
</gene>
<dbReference type="AlphaFoldDB" id="A0AAU9AN44"/>
<accession>A0AAU9AN44</accession>
<name>A0AAU9AN44_LYSEN</name>
<reference evidence="6 7" key="1">
    <citation type="journal article" date="2017" name="DNA Res.">
        <title>Complete genome sequence and expression profile of the commercial lytic enzyme producer Lysobacter enzymogenes M497-1.</title>
        <authorList>
            <person name="Takami H."/>
            <person name="Toyoda A."/>
            <person name="Uchiyama I."/>
            <person name="Itoh T."/>
            <person name="Takaki Y."/>
            <person name="Arai W."/>
            <person name="Nishi S."/>
            <person name="Kawai M."/>
            <person name="Shinya K."/>
            <person name="Ikeda H."/>
        </authorList>
    </citation>
    <scope>NUCLEOTIDE SEQUENCE [LARGE SCALE GENOMIC DNA]</scope>
    <source>
        <strain evidence="6 7">M497-1</strain>
    </source>
</reference>
<dbReference type="Proteomes" id="UP000218824">
    <property type="component" value="Chromosome"/>
</dbReference>
<feature type="domain" description="HTH lysR-type" evidence="5">
    <location>
        <begin position="4"/>
        <end position="61"/>
    </location>
</feature>
<dbReference type="PANTHER" id="PTHR30118">
    <property type="entry name" value="HTH-TYPE TRANSCRIPTIONAL REGULATOR LEUO-RELATED"/>
    <property type="match status" value="1"/>
</dbReference>
<dbReference type="KEGG" id="lem:LEN_2526"/>
<dbReference type="GO" id="GO:0003677">
    <property type="term" value="F:DNA binding"/>
    <property type="evidence" value="ECO:0007669"/>
    <property type="project" value="UniProtKB-KW"/>
</dbReference>
<dbReference type="SUPFAM" id="SSF53850">
    <property type="entry name" value="Periplasmic binding protein-like II"/>
    <property type="match status" value="1"/>
</dbReference>
<keyword evidence="2" id="KW-0805">Transcription regulation</keyword>